<dbReference type="EMBL" id="AZHF01000010">
    <property type="protein sequence ID" value="OAA70204.1"/>
    <property type="molecule type" value="Genomic_DNA"/>
</dbReference>
<protein>
    <submittedName>
        <fullName evidence="8">ATP-dependent permease MDL2</fullName>
    </submittedName>
</protein>
<dbReference type="PANTHER" id="PTHR43394">
    <property type="entry name" value="ATP-DEPENDENT PERMEASE MDL1, MITOCHONDRIAL"/>
    <property type="match status" value="1"/>
</dbReference>
<evidence type="ECO:0000256" key="5">
    <source>
        <dbReference type="SAM" id="MobiDB-lite"/>
    </source>
</evidence>
<dbReference type="Proteomes" id="UP000076881">
    <property type="component" value="Unassembled WGS sequence"/>
</dbReference>
<evidence type="ECO:0000256" key="4">
    <source>
        <dbReference type="ARBA" id="ARBA00023136"/>
    </source>
</evidence>
<dbReference type="STRING" id="1081108.A0A162LGB0"/>
<dbReference type="InterPro" id="IPR036640">
    <property type="entry name" value="ABC1_TM_sf"/>
</dbReference>
<dbReference type="Gene3D" id="1.20.1560.10">
    <property type="entry name" value="ABC transporter type 1, transmembrane domain"/>
    <property type="match status" value="1"/>
</dbReference>
<keyword evidence="2 6" id="KW-0812">Transmembrane</keyword>
<organism evidence="8 9">
    <name type="scientific">Akanthomyces lecanii RCEF 1005</name>
    <dbReference type="NCBI Taxonomy" id="1081108"/>
    <lineage>
        <taxon>Eukaryota</taxon>
        <taxon>Fungi</taxon>
        <taxon>Dikarya</taxon>
        <taxon>Ascomycota</taxon>
        <taxon>Pezizomycotina</taxon>
        <taxon>Sordariomycetes</taxon>
        <taxon>Hypocreomycetidae</taxon>
        <taxon>Hypocreales</taxon>
        <taxon>Cordycipitaceae</taxon>
        <taxon>Akanthomyces</taxon>
        <taxon>Cordyceps confragosa</taxon>
    </lineage>
</organism>
<dbReference type="AlphaFoldDB" id="A0A162LGB0"/>
<dbReference type="InterPro" id="IPR039421">
    <property type="entry name" value="Type_1_exporter"/>
</dbReference>
<dbReference type="OrthoDB" id="5567239at2759"/>
<evidence type="ECO:0000313" key="9">
    <source>
        <dbReference type="Proteomes" id="UP000076881"/>
    </source>
</evidence>
<dbReference type="PANTHER" id="PTHR43394:SF1">
    <property type="entry name" value="ATP-BINDING CASSETTE SUB-FAMILY B MEMBER 10, MITOCHONDRIAL"/>
    <property type="match status" value="1"/>
</dbReference>
<evidence type="ECO:0000259" key="7">
    <source>
        <dbReference type="PROSITE" id="PS50929"/>
    </source>
</evidence>
<keyword evidence="4 6" id="KW-0472">Membrane</keyword>
<comment type="caution">
    <text evidence="8">The sequence shown here is derived from an EMBL/GenBank/DDBJ whole genome shotgun (WGS) entry which is preliminary data.</text>
</comment>
<evidence type="ECO:0000256" key="1">
    <source>
        <dbReference type="ARBA" id="ARBA00004141"/>
    </source>
</evidence>
<dbReference type="GO" id="GO:0090374">
    <property type="term" value="P:oligopeptide export from mitochondrion"/>
    <property type="evidence" value="ECO:0007669"/>
    <property type="project" value="TreeGrafter"/>
</dbReference>
<evidence type="ECO:0000256" key="6">
    <source>
        <dbReference type="SAM" id="Phobius"/>
    </source>
</evidence>
<evidence type="ECO:0000313" key="8">
    <source>
        <dbReference type="EMBL" id="OAA70204.1"/>
    </source>
</evidence>
<dbReference type="GO" id="GO:0015421">
    <property type="term" value="F:ABC-type oligopeptide transporter activity"/>
    <property type="evidence" value="ECO:0007669"/>
    <property type="project" value="TreeGrafter"/>
</dbReference>
<dbReference type="Pfam" id="PF00664">
    <property type="entry name" value="ABC_membrane"/>
    <property type="match status" value="1"/>
</dbReference>
<dbReference type="PROSITE" id="PS50929">
    <property type="entry name" value="ABC_TM1F"/>
    <property type="match status" value="1"/>
</dbReference>
<accession>A0A162LGB0</accession>
<dbReference type="InterPro" id="IPR011527">
    <property type="entry name" value="ABC1_TM_dom"/>
</dbReference>
<feature type="region of interest" description="Disordered" evidence="5">
    <location>
        <begin position="129"/>
        <end position="153"/>
    </location>
</feature>
<evidence type="ECO:0000256" key="2">
    <source>
        <dbReference type="ARBA" id="ARBA00022692"/>
    </source>
</evidence>
<dbReference type="GO" id="GO:0005743">
    <property type="term" value="C:mitochondrial inner membrane"/>
    <property type="evidence" value="ECO:0007669"/>
    <property type="project" value="TreeGrafter"/>
</dbReference>
<proteinExistence type="predicted"/>
<dbReference type="GO" id="GO:0005524">
    <property type="term" value="F:ATP binding"/>
    <property type="evidence" value="ECO:0007669"/>
    <property type="project" value="InterPro"/>
</dbReference>
<gene>
    <name evidence="8" type="ORF">LEL_10020</name>
</gene>
<keyword evidence="3 6" id="KW-1133">Transmembrane helix</keyword>
<evidence type="ECO:0000256" key="3">
    <source>
        <dbReference type="ARBA" id="ARBA00022989"/>
    </source>
</evidence>
<name>A0A162LGB0_CORDF</name>
<reference evidence="8 9" key="1">
    <citation type="journal article" date="2016" name="Genome Biol. Evol.">
        <title>Divergent and convergent evolution of fungal pathogenicity.</title>
        <authorList>
            <person name="Shang Y."/>
            <person name="Xiao G."/>
            <person name="Zheng P."/>
            <person name="Cen K."/>
            <person name="Zhan S."/>
            <person name="Wang C."/>
        </authorList>
    </citation>
    <scope>NUCLEOTIDE SEQUENCE [LARGE SCALE GENOMIC DNA]</scope>
    <source>
        <strain evidence="8 9">RCEF 1005</strain>
    </source>
</reference>
<sequence>MCSNTPGALEIAASFYSSSNKVGDLMSRLSSDTNVVGKSITHNLNSGLSSAITGAGGLAFMIWTSPQLTGLLLLMFPPIAIGSLIYGKAVKNISSSIQRSQGSLSIFTTMHLIKPRKLGDHTYLSWNNAPTSKSTGGPNTAVASGRDVRPGET</sequence>
<dbReference type="SUPFAM" id="SSF90123">
    <property type="entry name" value="ABC transporter transmembrane region"/>
    <property type="match status" value="1"/>
</dbReference>
<comment type="subcellular location">
    <subcellularLocation>
        <location evidence="1">Membrane</location>
        <topology evidence="1">Multi-pass membrane protein</topology>
    </subcellularLocation>
</comment>
<feature type="domain" description="ABC transmembrane type-1" evidence="7">
    <location>
        <begin position="20"/>
        <end position="105"/>
    </location>
</feature>
<keyword evidence="9" id="KW-1185">Reference proteome</keyword>
<feature type="compositionally biased region" description="Polar residues" evidence="5">
    <location>
        <begin position="129"/>
        <end position="142"/>
    </location>
</feature>
<feature type="transmembrane region" description="Helical" evidence="6">
    <location>
        <begin position="68"/>
        <end position="87"/>
    </location>
</feature>